<evidence type="ECO:0000313" key="2">
    <source>
        <dbReference type="EMBL" id="GAA0496905.1"/>
    </source>
</evidence>
<sequence length="266" mass="30137">MYKSYYSLAQEPFTKEANTSEAFTSSPYQEALARLDYLQKARGMGLIVGEPGAGKTFALRSFQESLNPSLYHVVYFPLSTGGVMDFYRGIAYGLGEEPNFRKVDLFRQIQSGIERMYKGRNITPVFILDEMHMAKDAFLNDLSVLFNFHMDAFNPFILVLAGLPHLRMRLGLNQNRPLAQRLIMRYQMEALNKDEVSEYVAHHLKAAGAKMPIFTEPALEAIALHSQGWPRLINTLATNSLLLGYQMKKENIDEEVVRLAAEESGL</sequence>
<dbReference type="Gene3D" id="3.40.50.300">
    <property type="entry name" value="P-loop containing nucleotide triphosphate hydrolases"/>
    <property type="match status" value="1"/>
</dbReference>
<dbReference type="Pfam" id="PF13401">
    <property type="entry name" value="AAA_22"/>
    <property type="match status" value="1"/>
</dbReference>
<dbReference type="Proteomes" id="UP001500880">
    <property type="component" value="Unassembled WGS sequence"/>
</dbReference>
<name>A0ABN1BFL8_9BACI</name>
<dbReference type="PANTHER" id="PTHR35894:SF1">
    <property type="entry name" value="PHOSPHORIBULOKINASE _ URIDINE KINASE FAMILY"/>
    <property type="match status" value="1"/>
</dbReference>
<dbReference type="InterPro" id="IPR049945">
    <property type="entry name" value="AAA_22"/>
</dbReference>
<dbReference type="InterPro" id="IPR003593">
    <property type="entry name" value="AAA+_ATPase"/>
</dbReference>
<proteinExistence type="predicted"/>
<dbReference type="PANTHER" id="PTHR35894">
    <property type="entry name" value="GENERAL SECRETION PATHWAY PROTEIN A-RELATED"/>
    <property type="match status" value="1"/>
</dbReference>
<dbReference type="EMBL" id="BAAADO010000005">
    <property type="protein sequence ID" value="GAA0496905.1"/>
    <property type="molecule type" value="Genomic_DNA"/>
</dbReference>
<keyword evidence="3" id="KW-1185">Reference proteome</keyword>
<dbReference type="SMART" id="SM00382">
    <property type="entry name" value="AAA"/>
    <property type="match status" value="1"/>
</dbReference>
<dbReference type="InterPro" id="IPR052026">
    <property type="entry name" value="ExeA_AAA_ATPase_DNA-bind"/>
</dbReference>
<evidence type="ECO:0000259" key="1">
    <source>
        <dbReference type="SMART" id="SM00382"/>
    </source>
</evidence>
<dbReference type="RefSeq" id="WP_343842190.1">
    <property type="nucleotide sequence ID" value="NZ_BAAADO010000005.1"/>
</dbReference>
<protein>
    <recommendedName>
        <fullName evidence="1">AAA+ ATPase domain-containing protein</fullName>
    </recommendedName>
</protein>
<accession>A0ABN1BFL8</accession>
<dbReference type="InterPro" id="IPR027417">
    <property type="entry name" value="P-loop_NTPase"/>
</dbReference>
<reference evidence="2 3" key="1">
    <citation type="journal article" date="2019" name="Int. J. Syst. Evol. Microbiol.">
        <title>The Global Catalogue of Microorganisms (GCM) 10K type strain sequencing project: providing services to taxonomists for standard genome sequencing and annotation.</title>
        <authorList>
            <consortium name="The Broad Institute Genomics Platform"/>
            <consortium name="The Broad Institute Genome Sequencing Center for Infectious Disease"/>
            <person name="Wu L."/>
            <person name="Ma J."/>
        </authorList>
    </citation>
    <scope>NUCLEOTIDE SEQUENCE [LARGE SCALE GENOMIC DNA]</scope>
    <source>
        <strain evidence="2 3">JCM 12389</strain>
    </source>
</reference>
<feature type="domain" description="AAA+ ATPase" evidence="1">
    <location>
        <begin position="41"/>
        <end position="194"/>
    </location>
</feature>
<organism evidence="2 3">
    <name type="scientific">Salinibacillus aidingensis</name>
    <dbReference type="NCBI Taxonomy" id="237684"/>
    <lineage>
        <taxon>Bacteria</taxon>
        <taxon>Bacillati</taxon>
        <taxon>Bacillota</taxon>
        <taxon>Bacilli</taxon>
        <taxon>Bacillales</taxon>
        <taxon>Bacillaceae</taxon>
        <taxon>Salinibacillus</taxon>
    </lineage>
</organism>
<dbReference type="SUPFAM" id="SSF52540">
    <property type="entry name" value="P-loop containing nucleoside triphosphate hydrolases"/>
    <property type="match status" value="1"/>
</dbReference>
<gene>
    <name evidence="2" type="ORF">GCM10008986_24830</name>
</gene>
<comment type="caution">
    <text evidence="2">The sequence shown here is derived from an EMBL/GenBank/DDBJ whole genome shotgun (WGS) entry which is preliminary data.</text>
</comment>
<evidence type="ECO:0000313" key="3">
    <source>
        <dbReference type="Proteomes" id="UP001500880"/>
    </source>
</evidence>